<keyword evidence="2" id="KW-1185">Reference proteome</keyword>
<protein>
    <submittedName>
        <fullName evidence="1">Uncharacterized protein</fullName>
    </submittedName>
</protein>
<dbReference type="AlphaFoldDB" id="A0A085LKH0"/>
<organism evidence="1 2">
    <name type="scientific">Trichuris suis</name>
    <name type="common">pig whipworm</name>
    <dbReference type="NCBI Taxonomy" id="68888"/>
    <lineage>
        <taxon>Eukaryota</taxon>
        <taxon>Metazoa</taxon>
        <taxon>Ecdysozoa</taxon>
        <taxon>Nematoda</taxon>
        <taxon>Enoplea</taxon>
        <taxon>Dorylaimia</taxon>
        <taxon>Trichinellida</taxon>
        <taxon>Trichuridae</taxon>
        <taxon>Trichuris</taxon>
    </lineage>
</organism>
<reference evidence="1 2" key="1">
    <citation type="journal article" date="2014" name="Nat. Genet.">
        <title>Genome and transcriptome of the porcine whipworm Trichuris suis.</title>
        <authorList>
            <person name="Jex A.R."/>
            <person name="Nejsum P."/>
            <person name="Schwarz E.M."/>
            <person name="Hu L."/>
            <person name="Young N.D."/>
            <person name="Hall R.S."/>
            <person name="Korhonen P.K."/>
            <person name="Liao S."/>
            <person name="Thamsborg S."/>
            <person name="Xia J."/>
            <person name="Xu P."/>
            <person name="Wang S."/>
            <person name="Scheerlinck J.P."/>
            <person name="Hofmann A."/>
            <person name="Sternberg P.W."/>
            <person name="Wang J."/>
            <person name="Gasser R.B."/>
        </authorList>
    </citation>
    <scope>NUCLEOTIDE SEQUENCE [LARGE SCALE GENOMIC DNA]</scope>
    <source>
        <strain evidence="1">DCEP-RM93M</strain>
    </source>
</reference>
<evidence type="ECO:0000313" key="1">
    <source>
        <dbReference type="EMBL" id="KFD45466.1"/>
    </source>
</evidence>
<dbReference type="Proteomes" id="UP000030764">
    <property type="component" value="Unassembled WGS sequence"/>
</dbReference>
<accession>A0A085LKH0</accession>
<name>A0A085LKH0_9BILA</name>
<dbReference type="EMBL" id="KL363486">
    <property type="protein sequence ID" value="KFD45466.1"/>
    <property type="molecule type" value="Genomic_DNA"/>
</dbReference>
<proteinExistence type="predicted"/>
<evidence type="ECO:0000313" key="2">
    <source>
        <dbReference type="Proteomes" id="UP000030764"/>
    </source>
</evidence>
<sequence>MKIRKLSRGGKRKESKYIKHAKPYISSKQVNIHRYEMTELLNGDGPLYIADYLILRIESDVKYSNNMDYAD</sequence>
<gene>
    <name evidence="1" type="ORF">M513_13656</name>
</gene>